<proteinExistence type="predicted"/>
<evidence type="ECO:0000256" key="1">
    <source>
        <dbReference type="ARBA" id="ARBA00012837"/>
    </source>
</evidence>
<evidence type="ECO:0000256" key="4">
    <source>
        <dbReference type="ARBA" id="ARBA00022840"/>
    </source>
</evidence>
<dbReference type="Gene3D" id="1.10.730.10">
    <property type="entry name" value="Isoleucyl-tRNA Synthetase, Domain 1"/>
    <property type="match status" value="1"/>
</dbReference>
<evidence type="ECO:0000256" key="3">
    <source>
        <dbReference type="ARBA" id="ARBA00022741"/>
    </source>
</evidence>
<dbReference type="Proteomes" id="UP000319210">
    <property type="component" value="Unassembled WGS sequence"/>
</dbReference>
<dbReference type="PANTHER" id="PTHR11956:SF5">
    <property type="entry name" value="ARGININE--TRNA LIGASE, CYTOPLASMIC"/>
    <property type="match status" value="1"/>
</dbReference>
<dbReference type="SMART" id="SM00836">
    <property type="entry name" value="DALR_1"/>
    <property type="match status" value="1"/>
</dbReference>
<dbReference type="InterPro" id="IPR036695">
    <property type="entry name" value="Arg-tRNA-synth_N_sf"/>
</dbReference>
<reference evidence="8 9" key="1">
    <citation type="submission" date="2019-06" db="EMBL/GenBank/DDBJ databases">
        <title>Whole genome shotgun sequence of Streptomyces cacaoi subsp. cacaoi NBRC 12748.</title>
        <authorList>
            <person name="Hosoyama A."/>
            <person name="Uohara A."/>
            <person name="Ohji S."/>
            <person name="Ichikawa N."/>
        </authorList>
    </citation>
    <scope>NUCLEOTIDE SEQUENCE [LARGE SCALE GENOMIC DNA]</scope>
    <source>
        <strain evidence="8 9">NBRC 12748</strain>
    </source>
</reference>
<keyword evidence="3" id="KW-0547">Nucleotide-binding</keyword>
<dbReference type="InterPro" id="IPR001278">
    <property type="entry name" value="Arg-tRNA-ligase"/>
</dbReference>
<evidence type="ECO:0000256" key="2">
    <source>
        <dbReference type="ARBA" id="ARBA00022598"/>
    </source>
</evidence>
<keyword evidence="2" id="KW-0436">Ligase</keyword>
<evidence type="ECO:0000313" key="9">
    <source>
        <dbReference type="Proteomes" id="UP000319210"/>
    </source>
</evidence>
<dbReference type="GO" id="GO:0005524">
    <property type="term" value="F:ATP binding"/>
    <property type="evidence" value="ECO:0007669"/>
    <property type="project" value="UniProtKB-KW"/>
</dbReference>
<dbReference type="AlphaFoldDB" id="A0A4Y3R3G0"/>
<dbReference type="SUPFAM" id="SSF55190">
    <property type="entry name" value="Arginyl-tRNA synthetase (ArgRS), N-terminal 'additional' domain"/>
    <property type="match status" value="1"/>
</dbReference>
<dbReference type="OrthoDB" id="9803211at2"/>
<dbReference type="InterPro" id="IPR005148">
    <property type="entry name" value="Arg-tRNA-synth_N"/>
</dbReference>
<feature type="domain" description="Arginyl tRNA synthetase N-terminal" evidence="7">
    <location>
        <begin position="19"/>
        <end position="104"/>
    </location>
</feature>
<keyword evidence="9" id="KW-1185">Reference proteome</keyword>
<dbReference type="GO" id="GO:0004814">
    <property type="term" value="F:arginine-tRNA ligase activity"/>
    <property type="evidence" value="ECO:0007669"/>
    <property type="project" value="UniProtKB-EC"/>
</dbReference>
<dbReference type="PANTHER" id="PTHR11956">
    <property type="entry name" value="ARGINYL-TRNA SYNTHETASE"/>
    <property type="match status" value="1"/>
</dbReference>
<dbReference type="EC" id="6.1.1.19" evidence="1"/>
<sequence length="302" mass="30995">MALVGLPYACSVTPAQLSRTLRHTLRCAHAAGEVRGLPERPRIVVESPPRRGPGDYATGIAFRIAAQAGATPREVADVLCARLGRAEGVASAEVVGGGFVNVTLDEGARGALVRELMGSRAAPGAVPGAPGGGGDPDAAVWPEGAEVLPRARVEDDPARDIPRWAEATGERPEALAVRTERSSSLFRVQYAHARACALVRAGRELGAGPEPSGRQTAVGSGGRRLLALLADRARITEPGPLARHLDAVAGAFADFHDAGEPLPRGDEKPGAAHRARLALAEATAAVLAGGLSQLGVTAPAHI</sequence>
<keyword evidence="4" id="KW-0067">ATP-binding</keyword>
<dbReference type="SUPFAM" id="SSF47323">
    <property type="entry name" value="Anticodon-binding domain of a subclass of class I aminoacyl-tRNA synthetases"/>
    <property type="match status" value="1"/>
</dbReference>
<evidence type="ECO:0000313" key="8">
    <source>
        <dbReference type="EMBL" id="GEB50510.1"/>
    </source>
</evidence>
<dbReference type="InterPro" id="IPR008909">
    <property type="entry name" value="DALR_anticod-bd"/>
</dbReference>
<evidence type="ECO:0000256" key="5">
    <source>
        <dbReference type="ARBA" id="ARBA00049339"/>
    </source>
</evidence>
<dbReference type="GO" id="GO:0006420">
    <property type="term" value="P:arginyl-tRNA aminoacylation"/>
    <property type="evidence" value="ECO:0007669"/>
    <property type="project" value="InterPro"/>
</dbReference>
<dbReference type="Pfam" id="PF03485">
    <property type="entry name" value="Arg_tRNA_synt_N"/>
    <property type="match status" value="1"/>
</dbReference>
<gene>
    <name evidence="8" type="ORF">SCA03_30610</name>
</gene>
<comment type="catalytic activity">
    <reaction evidence="5">
        <text>tRNA(Arg) + L-arginine + ATP = L-arginyl-tRNA(Arg) + AMP + diphosphate</text>
        <dbReference type="Rhea" id="RHEA:20301"/>
        <dbReference type="Rhea" id="RHEA-COMP:9658"/>
        <dbReference type="Rhea" id="RHEA-COMP:9673"/>
        <dbReference type="ChEBI" id="CHEBI:30616"/>
        <dbReference type="ChEBI" id="CHEBI:32682"/>
        <dbReference type="ChEBI" id="CHEBI:33019"/>
        <dbReference type="ChEBI" id="CHEBI:78442"/>
        <dbReference type="ChEBI" id="CHEBI:78513"/>
        <dbReference type="ChEBI" id="CHEBI:456215"/>
        <dbReference type="EC" id="6.1.1.19"/>
    </reaction>
</comment>
<feature type="domain" description="DALR anticodon binding" evidence="6">
    <location>
        <begin position="188"/>
        <end position="302"/>
    </location>
</feature>
<accession>A0A4Y3R3G0</accession>
<protein>
    <recommendedName>
        <fullName evidence="1">arginine--tRNA ligase</fullName>
        <ecNumber evidence="1">6.1.1.19</ecNumber>
    </recommendedName>
</protein>
<dbReference type="Gene3D" id="3.30.1360.70">
    <property type="entry name" value="Arginyl tRNA synthetase N-terminal domain"/>
    <property type="match status" value="1"/>
</dbReference>
<organism evidence="8 9">
    <name type="scientific">Streptomyces cacaoi</name>
    <dbReference type="NCBI Taxonomy" id="1898"/>
    <lineage>
        <taxon>Bacteria</taxon>
        <taxon>Bacillati</taxon>
        <taxon>Actinomycetota</taxon>
        <taxon>Actinomycetes</taxon>
        <taxon>Kitasatosporales</taxon>
        <taxon>Streptomycetaceae</taxon>
        <taxon>Streptomyces</taxon>
    </lineage>
</organism>
<dbReference type="GO" id="GO:0005737">
    <property type="term" value="C:cytoplasm"/>
    <property type="evidence" value="ECO:0007669"/>
    <property type="project" value="InterPro"/>
</dbReference>
<dbReference type="InterPro" id="IPR009080">
    <property type="entry name" value="tRNAsynth_Ia_anticodon-bd"/>
</dbReference>
<evidence type="ECO:0000259" key="7">
    <source>
        <dbReference type="SMART" id="SM01016"/>
    </source>
</evidence>
<dbReference type="EMBL" id="BJMM01000013">
    <property type="protein sequence ID" value="GEB50510.1"/>
    <property type="molecule type" value="Genomic_DNA"/>
</dbReference>
<dbReference type="Pfam" id="PF05746">
    <property type="entry name" value="DALR_1"/>
    <property type="match status" value="1"/>
</dbReference>
<comment type="caution">
    <text evidence="8">The sequence shown here is derived from an EMBL/GenBank/DDBJ whole genome shotgun (WGS) entry which is preliminary data.</text>
</comment>
<evidence type="ECO:0000259" key="6">
    <source>
        <dbReference type="SMART" id="SM00836"/>
    </source>
</evidence>
<dbReference type="SMART" id="SM01016">
    <property type="entry name" value="Arg_tRNA_synt_N"/>
    <property type="match status" value="1"/>
</dbReference>
<name>A0A4Y3R3G0_STRCI</name>